<evidence type="ECO:0000313" key="2">
    <source>
        <dbReference type="Proteomes" id="UP000790377"/>
    </source>
</evidence>
<sequence>MLLKYEDGRDIPISHWHYENLDRPRSASHSRDSGSHGSQTRPYTTHYSHDRAKSGGSYAYAPSTHAHRDRHNDSGYIRQAHRAALDIAVSQTPEEIRILPSDPNAPPQPISTRPRRASEPVNHHMHPSGSRFIEDTTSTRHSSHIGAAPPVTYSHSQPLPSQNPYDKYMPHHSHRTSRPPPAIVYAPGGRHPSDHYAPPTMVYAPHKAPGMTYTVSAPTPHSSFPQYPRITPSPYQSAHSHLASVDEERMVRHSNQGPRGPRSRRNGDPRSNSPVSEVGSGDSGSTYYVIPTPGQKVKVLVGPEASLYTATSTTKSPPSPRSASTGPKKPLFSRLFSFASDLSRSSKNSAKSNRRIQRRHSTDASINSHSRERTQ</sequence>
<reference evidence="1" key="1">
    <citation type="journal article" date="2021" name="New Phytol.">
        <title>Evolutionary innovations through gain and loss of genes in the ectomycorrhizal Boletales.</title>
        <authorList>
            <person name="Wu G."/>
            <person name="Miyauchi S."/>
            <person name="Morin E."/>
            <person name="Kuo A."/>
            <person name="Drula E."/>
            <person name="Varga T."/>
            <person name="Kohler A."/>
            <person name="Feng B."/>
            <person name="Cao Y."/>
            <person name="Lipzen A."/>
            <person name="Daum C."/>
            <person name="Hundley H."/>
            <person name="Pangilinan J."/>
            <person name="Johnson J."/>
            <person name="Barry K."/>
            <person name="LaButti K."/>
            <person name="Ng V."/>
            <person name="Ahrendt S."/>
            <person name="Min B."/>
            <person name="Choi I.G."/>
            <person name="Park H."/>
            <person name="Plett J.M."/>
            <person name="Magnuson J."/>
            <person name="Spatafora J.W."/>
            <person name="Nagy L.G."/>
            <person name="Henrissat B."/>
            <person name="Grigoriev I.V."/>
            <person name="Yang Z.L."/>
            <person name="Xu J."/>
            <person name="Martin F.M."/>
        </authorList>
    </citation>
    <scope>NUCLEOTIDE SEQUENCE</scope>
    <source>
        <strain evidence="1">ATCC 28755</strain>
    </source>
</reference>
<evidence type="ECO:0000313" key="1">
    <source>
        <dbReference type="EMBL" id="KAH7914018.1"/>
    </source>
</evidence>
<dbReference type="EMBL" id="MU267620">
    <property type="protein sequence ID" value="KAH7914018.1"/>
    <property type="molecule type" value="Genomic_DNA"/>
</dbReference>
<organism evidence="1 2">
    <name type="scientific">Hygrophoropsis aurantiaca</name>
    <dbReference type="NCBI Taxonomy" id="72124"/>
    <lineage>
        <taxon>Eukaryota</taxon>
        <taxon>Fungi</taxon>
        <taxon>Dikarya</taxon>
        <taxon>Basidiomycota</taxon>
        <taxon>Agaricomycotina</taxon>
        <taxon>Agaricomycetes</taxon>
        <taxon>Agaricomycetidae</taxon>
        <taxon>Boletales</taxon>
        <taxon>Coniophorineae</taxon>
        <taxon>Hygrophoropsidaceae</taxon>
        <taxon>Hygrophoropsis</taxon>
    </lineage>
</organism>
<proteinExistence type="predicted"/>
<dbReference type="Proteomes" id="UP000790377">
    <property type="component" value="Unassembled WGS sequence"/>
</dbReference>
<keyword evidence="2" id="KW-1185">Reference proteome</keyword>
<name>A0ACB8ALX9_9AGAM</name>
<protein>
    <submittedName>
        <fullName evidence="1">Uncharacterized protein</fullName>
    </submittedName>
</protein>
<gene>
    <name evidence="1" type="ORF">BJ138DRAFT_1133683</name>
</gene>
<accession>A0ACB8ALX9</accession>
<comment type="caution">
    <text evidence="1">The sequence shown here is derived from an EMBL/GenBank/DDBJ whole genome shotgun (WGS) entry which is preliminary data.</text>
</comment>